<dbReference type="PIRSF" id="PIRSF000535">
    <property type="entry name" value="1PFK/6PFK/LacC"/>
    <property type="match status" value="1"/>
</dbReference>
<keyword evidence="4 8" id="KW-0418">Kinase</keyword>
<dbReference type="EMBL" id="JACCFS010000001">
    <property type="protein sequence ID" value="NYJ35941.1"/>
    <property type="molecule type" value="Genomic_DNA"/>
</dbReference>
<dbReference type="PANTHER" id="PTHR46566">
    <property type="entry name" value="1-PHOSPHOFRUCTOKINASE-RELATED"/>
    <property type="match status" value="1"/>
</dbReference>
<feature type="domain" description="Carbohydrate kinase PfkB" evidence="7">
    <location>
        <begin position="9"/>
        <end position="290"/>
    </location>
</feature>
<dbReference type="EC" id="2.7.1.56" evidence="8"/>
<dbReference type="InterPro" id="IPR017583">
    <property type="entry name" value="Tagatose/fructose_Pkinase"/>
</dbReference>
<name>A0A7Z0JB74_9ACTN</name>
<evidence type="ECO:0000259" key="7">
    <source>
        <dbReference type="Pfam" id="PF00294"/>
    </source>
</evidence>
<dbReference type="AlphaFoldDB" id="A0A7Z0JB74"/>
<dbReference type="InterPro" id="IPR022463">
    <property type="entry name" value="1-PFruKinase"/>
</dbReference>
<dbReference type="GO" id="GO:0005829">
    <property type="term" value="C:cytosol"/>
    <property type="evidence" value="ECO:0007669"/>
    <property type="project" value="TreeGrafter"/>
</dbReference>
<evidence type="ECO:0000256" key="4">
    <source>
        <dbReference type="ARBA" id="ARBA00022777"/>
    </source>
</evidence>
<evidence type="ECO:0000256" key="2">
    <source>
        <dbReference type="ARBA" id="ARBA00022679"/>
    </source>
</evidence>
<dbReference type="PANTHER" id="PTHR46566:SF5">
    <property type="entry name" value="1-PHOSPHOFRUCTOKINASE"/>
    <property type="match status" value="1"/>
</dbReference>
<dbReference type="InterPro" id="IPR011611">
    <property type="entry name" value="PfkB_dom"/>
</dbReference>
<dbReference type="NCBIfam" id="TIGR03168">
    <property type="entry name" value="1-PFK"/>
    <property type="match status" value="1"/>
</dbReference>
<dbReference type="InterPro" id="IPR029056">
    <property type="entry name" value="Ribokinase-like"/>
</dbReference>
<protein>
    <submittedName>
        <fullName evidence="8">1-phosphofructokinase</fullName>
        <ecNumber evidence="8">2.7.1.56</ecNumber>
    </submittedName>
</protein>
<keyword evidence="2 6" id="KW-0808">Transferase</keyword>
<proteinExistence type="inferred from homology"/>
<dbReference type="CDD" id="cd01164">
    <property type="entry name" value="FruK_PfkB_like"/>
    <property type="match status" value="1"/>
</dbReference>
<evidence type="ECO:0000256" key="6">
    <source>
        <dbReference type="PIRNR" id="PIRNR000535"/>
    </source>
</evidence>
<dbReference type="Pfam" id="PF00294">
    <property type="entry name" value="PfkB"/>
    <property type="match status" value="1"/>
</dbReference>
<sequence length="313" mass="31880">MILTLTPNPSVDHTLEVDGLVRGEVLRVRATRAHPGGKGVNVARALSGADVPTRAVLPVGGGGGAELSALLGGLPRATVPIEGETRANITVAEPDGTTTKLNAPGPVLSPTEVGALLAVVEDELTRGPDWIVACGSLPGGATADFYVRVAELAARYGVPLALDSSGEPLAEAAHAGSVALLKPNHEELEELAGRDLPTVGDVVSAAREVLSWGNEQALVTLGGHGAILVDDTCSWWARGPLVRARSTVGAGDCALAGFLSQDGPPDKGLARAVSWGAAAVSLPGTTVPTPEDVAAHETTVVAEPDPHQRIDRL</sequence>
<accession>A0A7Z0JB74</accession>
<keyword evidence="5" id="KW-0067">ATP-binding</keyword>
<evidence type="ECO:0000256" key="3">
    <source>
        <dbReference type="ARBA" id="ARBA00022741"/>
    </source>
</evidence>
<evidence type="ECO:0000256" key="1">
    <source>
        <dbReference type="ARBA" id="ARBA00010688"/>
    </source>
</evidence>
<keyword evidence="3" id="KW-0547">Nucleotide-binding</keyword>
<dbReference type="SUPFAM" id="SSF53613">
    <property type="entry name" value="Ribokinase-like"/>
    <property type="match status" value="1"/>
</dbReference>
<evidence type="ECO:0000313" key="9">
    <source>
        <dbReference type="Proteomes" id="UP000572051"/>
    </source>
</evidence>
<dbReference type="GO" id="GO:0008662">
    <property type="term" value="F:1-phosphofructokinase activity"/>
    <property type="evidence" value="ECO:0007669"/>
    <property type="project" value="UniProtKB-EC"/>
</dbReference>
<dbReference type="Gene3D" id="3.40.1190.20">
    <property type="match status" value="1"/>
</dbReference>
<reference evidence="8 9" key="1">
    <citation type="submission" date="2020-07" db="EMBL/GenBank/DDBJ databases">
        <title>Sequencing the genomes of 1000 actinobacteria strains.</title>
        <authorList>
            <person name="Klenk H.-P."/>
        </authorList>
    </citation>
    <scope>NUCLEOTIDE SEQUENCE [LARGE SCALE GENOMIC DNA]</scope>
    <source>
        <strain evidence="8 9">DSM 44442</strain>
    </source>
</reference>
<dbReference type="RefSeq" id="WP_179825467.1">
    <property type="nucleotide sequence ID" value="NZ_JACCFS010000001.1"/>
</dbReference>
<organism evidence="8 9">
    <name type="scientific">Nocardiopsis aegyptia</name>
    <dbReference type="NCBI Taxonomy" id="220378"/>
    <lineage>
        <taxon>Bacteria</taxon>
        <taxon>Bacillati</taxon>
        <taxon>Actinomycetota</taxon>
        <taxon>Actinomycetes</taxon>
        <taxon>Streptosporangiales</taxon>
        <taxon>Nocardiopsidaceae</taxon>
        <taxon>Nocardiopsis</taxon>
    </lineage>
</organism>
<comment type="similarity">
    <text evidence="1">Belongs to the carbohydrate kinase PfkB family.</text>
</comment>
<keyword evidence="9" id="KW-1185">Reference proteome</keyword>
<evidence type="ECO:0000313" key="8">
    <source>
        <dbReference type="EMBL" id="NYJ35941.1"/>
    </source>
</evidence>
<dbReference type="NCBIfam" id="TIGR03828">
    <property type="entry name" value="pfkB"/>
    <property type="match status" value="1"/>
</dbReference>
<dbReference type="Proteomes" id="UP000572051">
    <property type="component" value="Unassembled WGS sequence"/>
</dbReference>
<comment type="caution">
    <text evidence="8">The sequence shown here is derived from an EMBL/GenBank/DDBJ whole genome shotgun (WGS) entry which is preliminary data.</text>
</comment>
<evidence type="ECO:0000256" key="5">
    <source>
        <dbReference type="ARBA" id="ARBA00022840"/>
    </source>
</evidence>
<gene>
    <name evidence="8" type="ORF">HNR10_003822</name>
</gene>
<dbReference type="GO" id="GO:0005524">
    <property type="term" value="F:ATP binding"/>
    <property type="evidence" value="ECO:0007669"/>
    <property type="project" value="UniProtKB-KW"/>
</dbReference>